<keyword evidence="2" id="KW-1185">Reference proteome</keyword>
<organism evidence="1 2">
    <name type="scientific">Lichenibacterium ramalinae</name>
    <dbReference type="NCBI Taxonomy" id="2316527"/>
    <lineage>
        <taxon>Bacteria</taxon>
        <taxon>Pseudomonadati</taxon>
        <taxon>Pseudomonadota</taxon>
        <taxon>Alphaproteobacteria</taxon>
        <taxon>Hyphomicrobiales</taxon>
        <taxon>Lichenihabitantaceae</taxon>
        <taxon>Lichenibacterium</taxon>
    </lineage>
</organism>
<reference evidence="1 2" key="2">
    <citation type="submission" date="2019-02" db="EMBL/GenBank/DDBJ databases">
        <title>'Lichenibacterium ramalinii' gen. nov. sp. nov., 'Lichenibacterium minor' gen. nov. sp. nov.</title>
        <authorList>
            <person name="Pankratov T."/>
        </authorList>
    </citation>
    <scope>NUCLEOTIDE SEQUENCE [LARGE SCALE GENOMIC DNA]</scope>
    <source>
        <strain evidence="1 2">RmlP001</strain>
    </source>
</reference>
<proteinExistence type="predicted"/>
<comment type="caution">
    <text evidence="1">The sequence shown here is derived from an EMBL/GenBank/DDBJ whole genome shotgun (WGS) entry which is preliminary data.</text>
</comment>
<name>A0A4Q2RHY5_9HYPH</name>
<gene>
    <name evidence="1" type="ORF">D3272_00270</name>
</gene>
<dbReference type="OrthoDB" id="7996556at2"/>
<sequence>MTKPAWKDRVDTALTRLEQDRWTAPAVRYMEIIDEVAEGKGSAADIARRAGSPDLVAHALNRVTVALHGGEAAPRLDEGGWYESDGERYRVAPDFAQEWIAARSAQRQFQALQSI</sequence>
<evidence type="ECO:0000313" key="2">
    <source>
        <dbReference type="Proteomes" id="UP000289411"/>
    </source>
</evidence>
<evidence type="ECO:0008006" key="3">
    <source>
        <dbReference type="Google" id="ProtNLM"/>
    </source>
</evidence>
<protein>
    <recommendedName>
        <fullName evidence="3">MarR family transcriptional regulator</fullName>
    </recommendedName>
</protein>
<reference evidence="1 2" key="1">
    <citation type="submission" date="2018-09" db="EMBL/GenBank/DDBJ databases">
        <authorList>
            <person name="Grouzdev D.S."/>
            <person name="Krutkina M.S."/>
        </authorList>
    </citation>
    <scope>NUCLEOTIDE SEQUENCE [LARGE SCALE GENOMIC DNA]</scope>
    <source>
        <strain evidence="1 2">RmlP001</strain>
    </source>
</reference>
<dbReference type="AlphaFoldDB" id="A0A4Q2RHY5"/>
<dbReference type="RefSeq" id="WP_129217074.1">
    <property type="nucleotide sequence ID" value="NZ_QYBC01000001.1"/>
</dbReference>
<dbReference type="EMBL" id="QYBC01000001">
    <property type="protein sequence ID" value="RYB07606.1"/>
    <property type="molecule type" value="Genomic_DNA"/>
</dbReference>
<dbReference type="Proteomes" id="UP000289411">
    <property type="component" value="Unassembled WGS sequence"/>
</dbReference>
<evidence type="ECO:0000313" key="1">
    <source>
        <dbReference type="EMBL" id="RYB07606.1"/>
    </source>
</evidence>
<accession>A0A4Q2RHY5</accession>